<gene>
    <name evidence="1" type="ORF">C8E89_13620</name>
</gene>
<comment type="caution">
    <text evidence="1">The sequence shown here is derived from an EMBL/GenBank/DDBJ whole genome shotgun (WGS) entry which is preliminary data.</text>
</comment>
<name>A0A318H6Z6_9MYCO</name>
<evidence type="ECO:0000313" key="2">
    <source>
        <dbReference type="Proteomes" id="UP000247781"/>
    </source>
</evidence>
<reference evidence="1 2" key="2">
    <citation type="submission" date="2018-06" db="EMBL/GenBank/DDBJ databases">
        <title>Sequencing of bacterial isolates from soil warming experiment in Harvard Forest, Massachusetts, USA.</title>
        <authorList>
            <person name="Deangelis K.PhD."/>
        </authorList>
    </citation>
    <scope>NUCLEOTIDE SEQUENCE [LARGE SCALE GENOMIC DNA]</scope>
    <source>
        <strain evidence="1 2">GAS496</strain>
    </source>
</reference>
<dbReference type="AlphaFoldDB" id="A0A318H6Z6"/>
<protein>
    <submittedName>
        <fullName evidence="1">Uncharacterized protein</fullName>
    </submittedName>
</protein>
<dbReference type="Proteomes" id="UP000247781">
    <property type="component" value="Unassembled WGS sequence"/>
</dbReference>
<accession>A0A318H6Z6</accession>
<proteinExistence type="predicted"/>
<keyword evidence="2" id="KW-1185">Reference proteome</keyword>
<organism evidence="1 2">
    <name type="scientific">Mycolicibacterium moriokaense</name>
    <dbReference type="NCBI Taxonomy" id="39691"/>
    <lineage>
        <taxon>Bacteria</taxon>
        <taxon>Bacillati</taxon>
        <taxon>Actinomycetota</taxon>
        <taxon>Actinomycetes</taxon>
        <taxon>Mycobacteriales</taxon>
        <taxon>Mycobacteriaceae</taxon>
        <taxon>Mycolicibacterium</taxon>
    </lineage>
</organism>
<sequence>MFGVPAAEHVLWGSATSTVWVSYVGGALVCAHADEIMARHERSWLDDHGIERGFTSH</sequence>
<evidence type="ECO:0000313" key="1">
    <source>
        <dbReference type="EMBL" id="PXX00273.1"/>
    </source>
</evidence>
<reference evidence="2" key="1">
    <citation type="submission" date="2018-05" db="EMBL/GenBank/DDBJ databases">
        <authorList>
            <person name="Deangelis K."/>
            <person name="Huntemann M."/>
            <person name="Clum A."/>
            <person name="Pillay M."/>
            <person name="Palaniappan K."/>
            <person name="Varghese N."/>
            <person name="Mikhailova N."/>
            <person name="Stamatis D."/>
            <person name="Reddy T."/>
            <person name="Daum C."/>
            <person name="Shapiro N."/>
            <person name="Ivanova N."/>
            <person name="Kyrpides N."/>
            <person name="Woyke T."/>
        </authorList>
    </citation>
    <scope>NUCLEOTIDE SEQUENCE [LARGE SCALE GENOMIC DNA]</scope>
    <source>
        <strain evidence="2">GAS496</strain>
    </source>
</reference>
<dbReference type="EMBL" id="QJJU01000036">
    <property type="protein sequence ID" value="PXX00273.1"/>
    <property type="molecule type" value="Genomic_DNA"/>
</dbReference>